<dbReference type="PANTHER" id="PTHR24039">
    <property type="entry name" value="FIBRILLIN-RELATED"/>
    <property type="match status" value="1"/>
</dbReference>
<feature type="disulfide bond" evidence="5">
    <location>
        <begin position="767"/>
        <end position="776"/>
    </location>
</feature>
<dbReference type="Proteomes" id="UP000326759">
    <property type="component" value="Unassembled WGS sequence"/>
</dbReference>
<organism evidence="9 10">
    <name type="scientific">Armadillidium nasatum</name>
    <dbReference type="NCBI Taxonomy" id="96803"/>
    <lineage>
        <taxon>Eukaryota</taxon>
        <taxon>Metazoa</taxon>
        <taxon>Ecdysozoa</taxon>
        <taxon>Arthropoda</taxon>
        <taxon>Crustacea</taxon>
        <taxon>Multicrustacea</taxon>
        <taxon>Malacostraca</taxon>
        <taxon>Eumalacostraca</taxon>
        <taxon>Peracarida</taxon>
        <taxon>Isopoda</taxon>
        <taxon>Oniscidea</taxon>
        <taxon>Crinocheta</taxon>
        <taxon>Armadillidiidae</taxon>
        <taxon>Armadillidium</taxon>
    </lineage>
</organism>
<evidence type="ECO:0000256" key="7">
    <source>
        <dbReference type="SAM" id="Phobius"/>
    </source>
</evidence>
<dbReference type="PANTHER" id="PTHR24039:SF58">
    <property type="entry name" value="EGF-LIKE DOMAIN-CONTAINING PROTEIN"/>
    <property type="match status" value="1"/>
</dbReference>
<keyword evidence="1 5" id="KW-0245">EGF-like domain</keyword>
<dbReference type="AlphaFoldDB" id="A0A5N5SM47"/>
<keyword evidence="10" id="KW-1185">Reference proteome</keyword>
<dbReference type="InterPro" id="IPR000742">
    <property type="entry name" value="EGF"/>
</dbReference>
<dbReference type="InterPro" id="IPR001881">
    <property type="entry name" value="EGF-like_Ca-bd_dom"/>
</dbReference>
<feature type="non-terminal residue" evidence="9">
    <location>
        <position position="972"/>
    </location>
</feature>
<keyword evidence="2" id="KW-0732">Signal</keyword>
<evidence type="ECO:0000256" key="1">
    <source>
        <dbReference type="ARBA" id="ARBA00022536"/>
    </source>
</evidence>
<keyword evidence="3" id="KW-0677">Repeat</keyword>
<dbReference type="PROSITE" id="PS01187">
    <property type="entry name" value="EGF_CA"/>
    <property type="match status" value="1"/>
</dbReference>
<comment type="caution">
    <text evidence="9">The sequence shown here is derived from an EMBL/GenBank/DDBJ whole genome shotgun (WGS) entry which is preliminary data.</text>
</comment>
<dbReference type="FunFam" id="2.10.25.10:FF:000038">
    <property type="entry name" value="Fibrillin 2"/>
    <property type="match status" value="1"/>
</dbReference>
<feature type="domain" description="EGF-like" evidence="8">
    <location>
        <begin position="742"/>
        <end position="777"/>
    </location>
</feature>
<dbReference type="SMART" id="SM00181">
    <property type="entry name" value="EGF"/>
    <property type="match status" value="2"/>
</dbReference>
<dbReference type="PROSITE" id="PS00010">
    <property type="entry name" value="ASX_HYDROXYL"/>
    <property type="match status" value="1"/>
</dbReference>
<feature type="region of interest" description="Disordered" evidence="6">
    <location>
        <begin position="160"/>
        <end position="190"/>
    </location>
</feature>
<evidence type="ECO:0000313" key="10">
    <source>
        <dbReference type="Proteomes" id="UP000326759"/>
    </source>
</evidence>
<evidence type="ECO:0000259" key="8">
    <source>
        <dbReference type="PROSITE" id="PS50026"/>
    </source>
</evidence>
<dbReference type="InterPro" id="IPR000152">
    <property type="entry name" value="EGF-type_Asp/Asn_hydroxyl_site"/>
</dbReference>
<dbReference type="OrthoDB" id="2015116at2759"/>
<sequence length="972" mass="105301">TKRRVADNLVDHEERPSSRSLSYDENPFVKGRKHPGGGNPKIDDIIHGIMKLLGGNVKLKAPESTDTKLTTFSDNLSHYVTSTRINNRGPPRLPLLPFGILNPVGPIRPPVTPPADNPASNPQFVANTRPPYLVPLPPELHSRPGMPPFVTGIPIPEDVLSHLTSPQSNPSEESSISTTITPSFTSSGEVEYEINTTGKPEGDISEDENKNLESIIHHSSATSEIEELPTTSLDSSLYDISYSTSFLPSSSSHLPLSSPSLESSISSVISKTDVKSINLISTKSFTSLTVVKSSTESVAAATVNTEIFPTVSSINVDSTTTSEIPQSLLSKIKASGAAATTTTTVEPVSTLITSNKFVPITSTDPFHFSNFPTLLPHPINLRPTSVSRQSYATTGHPGLVFEDTVGPRPPTVSPSVYQGEVITAYQPFDMRPDVFDVTVSALQGYGSSPSKARPPNRYPGGVAPVVVTTAKDVTDRSVFIDGRKTYFDLMPATNQLLGPTRVQTLGVGTVIPEAVQPQPTFSKGVFHTTAPSGFSPPISKLKKPPKNRSPSTLGPPKRIDTCIVGYDTTCKEELGEVCRTEGDVSSCFCRPGTARKKSRSKCKRTGLDSALGQSRALSGLYMDSSVNKFYSLGGRVIVNSTVKLLHTPQTSSPTIRKSLQRHLIKVIQSNNNFVGNSMLSVEGPLNPVPDVSDVNECFDSSLYDCHSEAVCTNTFGSYTCDCKTGFTDRYPEDPNKSGRFCDSCSRDFCSKRGECRIDENGLHVCICEDNYYGSRCEIDGEVIAVAVGASVAAVVIIILTLIFLCMWSRRWKAQDRKTEILSRLPGGGFFGGFLGGRGGMGGGRSAFSVDIRQKGGAPRNYAITMEDRIRWAQIAENLTQQNVYTEQATPSDRNGAPSSADVAASVQNTLVKILMEGKLRPQEEKRGGNLVQDVLRLFKRRGQRPKKDFLTPEEALALHQMITLQAQLNHEN</sequence>
<dbReference type="SUPFAM" id="SSF57196">
    <property type="entry name" value="EGF/Laminin"/>
    <property type="match status" value="2"/>
</dbReference>
<dbReference type="GO" id="GO:0005509">
    <property type="term" value="F:calcium ion binding"/>
    <property type="evidence" value="ECO:0007669"/>
    <property type="project" value="InterPro"/>
</dbReference>
<evidence type="ECO:0000256" key="4">
    <source>
        <dbReference type="ARBA" id="ARBA00023157"/>
    </source>
</evidence>
<evidence type="ECO:0000256" key="2">
    <source>
        <dbReference type="ARBA" id="ARBA00022729"/>
    </source>
</evidence>
<feature type="transmembrane region" description="Helical" evidence="7">
    <location>
        <begin position="782"/>
        <end position="807"/>
    </location>
</feature>
<keyword evidence="7" id="KW-0472">Membrane</keyword>
<evidence type="ECO:0000256" key="3">
    <source>
        <dbReference type="ARBA" id="ARBA00022737"/>
    </source>
</evidence>
<feature type="compositionally biased region" description="Basic and acidic residues" evidence="6">
    <location>
        <begin position="1"/>
        <end position="17"/>
    </location>
</feature>
<proteinExistence type="predicted"/>
<keyword evidence="7" id="KW-0812">Transmembrane</keyword>
<feature type="region of interest" description="Disordered" evidence="6">
    <location>
        <begin position="533"/>
        <end position="556"/>
    </location>
</feature>
<dbReference type="PROSITE" id="PS50026">
    <property type="entry name" value="EGF_3"/>
    <property type="match status" value="2"/>
</dbReference>
<accession>A0A5N5SM47</accession>
<feature type="non-terminal residue" evidence="9">
    <location>
        <position position="1"/>
    </location>
</feature>
<comment type="caution">
    <text evidence="5">Lacks conserved residue(s) required for the propagation of feature annotation.</text>
</comment>
<dbReference type="EMBL" id="SEYY01023125">
    <property type="protein sequence ID" value="KAB7495076.1"/>
    <property type="molecule type" value="Genomic_DNA"/>
</dbReference>
<dbReference type="Pfam" id="PF07645">
    <property type="entry name" value="EGF_CA"/>
    <property type="match status" value="1"/>
</dbReference>
<feature type="region of interest" description="Disordered" evidence="6">
    <location>
        <begin position="1"/>
        <end position="40"/>
    </location>
</feature>
<reference evidence="9 10" key="1">
    <citation type="journal article" date="2019" name="PLoS Biol.">
        <title>Sex chromosomes control vertical transmission of feminizing Wolbachia symbionts in an isopod.</title>
        <authorList>
            <person name="Becking T."/>
            <person name="Chebbi M.A."/>
            <person name="Giraud I."/>
            <person name="Moumen B."/>
            <person name="Laverre T."/>
            <person name="Caubet Y."/>
            <person name="Peccoud J."/>
            <person name="Gilbert C."/>
            <person name="Cordaux R."/>
        </authorList>
    </citation>
    <scope>NUCLEOTIDE SEQUENCE [LARGE SCALE GENOMIC DNA]</scope>
    <source>
        <strain evidence="9">ANa2</strain>
        <tissue evidence="9">Whole body excluding digestive tract and cuticle</tissue>
    </source>
</reference>
<dbReference type="PROSITE" id="PS00022">
    <property type="entry name" value="EGF_1"/>
    <property type="match status" value="1"/>
</dbReference>
<feature type="domain" description="EGF-like" evidence="8">
    <location>
        <begin position="693"/>
        <end position="732"/>
    </location>
</feature>
<dbReference type="Gene3D" id="2.10.25.10">
    <property type="entry name" value="Laminin"/>
    <property type="match status" value="2"/>
</dbReference>
<gene>
    <name evidence="9" type="ORF">Anas_09061</name>
</gene>
<evidence type="ECO:0000256" key="6">
    <source>
        <dbReference type="SAM" id="MobiDB-lite"/>
    </source>
</evidence>
<keyword evidence="4 5" id="KW-1015">Disulfide bond</keyword>
<keyword evidence="7" id="KW-1133">Transmembrane helix</keyword>
<evidence type="ECO:0000256" key="5">
    <source>
        <dbReference type="PROSITE-ProRule" id="PRU00076"/>
    </source>
</evidence>
<dbReference type="InterPro" id="IPR018097">
    <property type="entry name" value="EGF_Ca-bd_CS"/>
</dbReference>
<name>A0A5N5SM47_9CRUS</name>
<protein>
    <recommendedName>
        <fullName evidence="8">EGF-like domain-containing protein</fullName>
    </recommendedName>
</protein>
<evidence type="ECO:0000313" key="9">
    <source>
        <dbReference type="EMBL" id="KAB7495076.1"/>
    </source>
</evidence>
<feature type="compositionally biased region" description="Low complexity" evidence="6">
    <location>
        <begin position="164"/>
        <end position="187"/>
    </location>
</feature>
<dbReference type="InterPro" id="IPR049883">
    <property type="entry name" value="NOTCH1_EGF-like"/>
</dbReference>
<dbReference type="SMART" id="SM00179">
    <property type="entry name" value="EGF_CA"/>
    <property type="match status" value="1"/>
</dbReference>
<dbReference type="CDD" id="cd00054">
    <property type="entry name" value="EGF_CA"/>
    <property type="match status" value="1"/>
</dbReference>